<dbReference type="GO" id="GO:0003676">
    <property type="term" value="F:nucleic acid binding"/>
    <property type="evidence" value="ECO:0007669"/>
    <property type="project" value="InterPro"/>
</dbReference>
<dbReference type="InterPro" id="IPR036397">
    <property type="entry name" value="RNaseH_sf"/>
</dbReference>
<protein>
    <submittedName>
        <fullName evidence="4">IS3 family transposase</fullName>
    </submittedName>
</protein>
<dbReference type="InterPro" id="IPR025948">
    <property type="entry name" value="HTH-like_dom"/>
</dbReference>
<dbReference type="InterPro" id="IPR001584">
    <property type="entry name" value="Integrase_cat-core"/>
</dbReference>
<dbReference type="Gene3D" id="3.30.420.10">
    <property type="entry name" value="Ribonuclease H-like superfamily/Ribonuclease H"/>
    <property type="match status" value="1"/>
</dbReference>
<dbReference type="InterPro" id="IPR048020">
    <property type="entry name" value="Transpos_IS3"/>
</dbReference>
<accession>A0A9D2UY22</accession>
<dbReference type="SUPFAM" id="SSF53098">
    <property type="entry name" value="Ribonuclease H-like"/>
    <property type="match status" value="1"/>
</dbReference>
<evidence type="ECO:0000313" key="4">
    <source>
        <dbReference type="EMBL" id="HJF66147.1"/>
    </source>
</evidence>
<dbReference type="EMBL" id="DYWI01000164">
    <property type="protein sequence ID" value="HJF66147.1"/>
    <property type="molecule type" value="Genomic_DNA"/>
</dbReference>
<evidence type="ECO:0000256" key="2">
    <source>
        <dbReference type="SAM" id="MobiDB-lite"/>
    </source>
</evidence>
<dbReference type="Pfam" id="PF13276">
    <property type="entry name" value="HTH_21"/>
    <property type="match status" value="1"/>
</dbReference>
<dbReference type="Pfam" id="PF00665">
    <property type="entry name" value="rve"/>
    <property type="match status" value="1"/>
</dbReference>
<organism evidence="4 5">
    <name type="scientific">Slackia equolifaciens</name>
    <dbReference type="NCBI Taxonomy" id="498718"/>
    <lineage>
        <taxon>Bacteria</taxon>
        <taxon>Bacillati</taxon>
        <taxon>Actinomycetota</taxon>
        <taxon>Coriobacteriia</taxon>
        <taxon>Eggerthellales</taxon>
        <taxon>Eggerthellaceae</taxon>
        <taxon>Slackia</taxon>
    </lineage>
</organism>
<evidence type="ECO:0000256" key="1">
    <source>
        <dbReference type="ARBA" id="ARBA00002286"/>
    </source>
</evidence>
<proteinExistence type="predicted"/>
<dbReference type="Proteomes" id="UP000786989">
    <property type="component" value="Unassembled WGS sequence"/>
</dbReference>
<dbReference type="GO" id="GO:0015074">
    <property type="term" value="P:DNA integration"/>
    <property type="evidence" value="ECO:0007669"/>
    <property type="project" value="InterPro"/>
</dbReference>
<sequence length="488" mass="53236">ELRQNPGPRVARQEGAVYSREFKERTLADLAESGMTVAAFCRQPGRPSRQAVAGWLRLAERGALRVPEPEVRGCCEHAKHARYPEATKREAASLLRAGMRPADAARRLGVASASLVSAWARKARGCATMSPKGAVRMDEGSAARIGELEAELARERLANAALRELMRDPKAGDPASLSNSQKAELGERLRRGCGYRLRDLLPFLRISKSSYEYARAANERRARRAEAVAARAARAFEASGGTYGYRRVRASMAAGADGGEPMRASEREVRRAMREGGMAARSAAAPRRWSSYAGEPDERPANLPLRADGTHDFSAPAPDALLVTDVTEFKVAGGAKVYLSPVIDCFDGMPVSWSASRHPDSGLCDSSLAAWAARLPEGHAPAVVHSDGGGTYRSRSWKALCGERGLTRSMSRKGMCPDNARMEGFFGTLKSEFYIGTDWSGTAPEEFIAELDAYMRWYRDGRLKAFREGGRTVYDTIAGRRRRLGYAA</sequence>
<dbReference type="PANTHER" id="PTHR46889">
    <property type="entry name" value="TRANSPOSASE INSF FOR INSERTION SEQUENCE IS3B-RELATED"/>
    <property type="match status" value="1"/>
</dbReference>
<dbReference type="InterPro" id="IPR012337">
    <property type="entry name" value="RNaseH-like_sf"/>
</dbReference>
<reference evidence="4" key="1">
    <citation type="journal article" date="2021" name="PeerJ">
        <title>Extensive microbial diversity within the chicken gut microbiome revealed by metagenomics and culture.</title>
        <authorList>
            <person name="Gilroy R."/>
            <person name="Ravi A."/>
            <person name="Getino M."/>
            <person name="Pursley I."/>
            <person name="Horton D.L."/>
            <person name="Alikhan N.F."/>
            <person name="Baker D."/>
            <person name="Gharbi K."/>
            <person name="Hall N."/>
            <person name="Watson M."/>
            <person name="Adriaenssens E.M."/>
            <person name="Foster-Nyarko E."/>
            <person name="Jarju S."/>
            <person name="Secka A."/>
            <person name="Antonio M."/>
            <person name="Oren A."/>
            <person name="Chaudhuri R.R."/>
            <person name="La Ragione R."/>
            <person name="Hildebrand F."/>
            <person name="Pallen M.J."/>
        </authorList>
    </citation>
    <scope>NUCLEOTIDE SEQUENCE</scope>
    <source>
        <strain evidence="4">ChiGjej6B6-11269</strain>
    </source>
</reference>
<reference evidence="4" key="2">
    <citation type="submission" date="2021-09" db="EMBL/GenBank/DDBJ databases">
        <authorList>
            <person name="Gilroy R."/>
        </authorList>
    </citation>
    <scope>NUCLEOTIDE SEQUENCE</scope>
    <source>
        <strain evidence="4">ChiGjej6B6-11269</strain>
    </source>
</reference>
<gene>
    <name evidence="4" type="ORF">K8U77_08565</name>
</gene>
<dbReference type="NCBIfam" id="NF033516">
    <property type="entry name" value="transpos_IS3"/>
    <property type="match status" value="1"/>
</dbReference>
<dbReference type="AlphaFoldDB" id="A0A9D2UY22"/>
<dbReference type="InterPro" id="IPR009057">
    <property type="entry name" value="Homeodomain-like_sf"/>
</dbReference>
<name>A0A9D2UY22_9ACTN</name>
<feature type="compositionally biased region" description="Low complexity" evidence="2">
    <location>
        <begin position="277"/>
        <end position="288"/>
    </location>
</feature>
<dbReference type="InterPro" id="IPR050900">
    <property type="entry name" value="Transposase_IS3/IS150/IS904"/>
</dbReference>
<dbReference type="PROSITE" id="PS50994">
    <property type="entry name" value="INTEGRASE"/>
    <property type="match status" value="1"/>
</dbReference>
<feature type="region of interest" description="Disordered" evidence="2">
    <location>
        <begin position="277"/>
        <end position="299"/>
    </location>
</feature>
<evidence type="ECO:0000259" key="3">
    <source>
        <dbReference type="PROSITE" id="PS50994"/>
    </source>
</evidence>
<comment type="caution">
    <text evidence="4">The sequence shown here is derived from an EMBL/GenBank/DDBJ whole genome shotgun (WGS) entry which is preliminary data.</text>
</comment>
<dbReference type="PANTHER" id="PTHR46889:SF4">
    <property type="entry name" value="TRANSPOSASE INSO FOR INSERTION SEQUENCE ELEMENT IS911B-RELATED"/>
    <property type="match status" value="1"/>
</dbReference>
<comment type="function">
    <text evidence="1">Involved in the transposition of the insertion sequence.</text>
</comment>
<dbReference type="SUPFAM" id="SSF46689">
    <property type="entry name" value="Homeodomain-like"/>
    <property type="match status" value="1"/>
</dbReference>
<feature type="domain" description="Integrase catalytic" evidence="3">
    <location>
        <begin position="314"/>
        <end position="481"/>
    </location>
</feature>
<feature type="non-terminal residue" evidence="4">
    <location>
        <position position="1"/>
    </location>
</feature>
<evidence type="ECO:0000313" key="5">
    <source>
        <dbReference type="Proteomes" id="UP000786989"/>
    </source>
</evidence>